<comment type="caution">
    <text evidence="1">The sequence shown here is derived from an EMBL/GenBank/DDBJ whole genome shotgun (WGS) entry which is preliminary data.</text>
</comment>
<proteinExistence type="predicted"/>
<organism evidence="1 2">
    <name type="scientific">Meloidogyne enterolobii</name>
    <name type="common">Root-knot nematode worm</name>
    <name type="synonym">Meloidogyne mayaguensis</name>
    <dbReference type="NCBI Taxonomy" id="390850"/>
    <lineage>
        <taxon>Eukaryota</taxon>
        <taxon>Metazoa</taxon>
        <taxon>Ecdysozoa</taxon>
        <taxon>Nematoda</taxon>
        <taxon>Chromadorea</taxon>
        <taxon>Rhabditida</taxon>
        <taxon>Tylenchina</taxon>
        <taxon>Tylenchomorpha</taxon>
        <taxon>Tylenchoidea</taxon>
        <taxon>Meloidogynidae</taxon>
        <taxon>Meloidogyninae</taxon>
        <taxon>Meloidogyne</taxon>
    </lineage>
</organism>
<dbReference type="EMBL" id="CAVMJV010000194">
    <property type="protein sequence ID" value="CAK5123433.1"/>
    <property type="molecule type" value="Genomic_DNA"/>
</dbReference>
<name>A0ACB1B7Q8_MELEN</name>
<dbReference type="Proteomes" id="UP001497535">
    <property type="component" value="Unassembled WGS sequence"/>
</dbReference>
<evidence type="ECO:0000313" key="2">
    <source>
        <dbReference type="Proteomes" id="UP001497535"/>
    </source>
</evidence>
<sequence>MKEKIRLFRLPLPVNILIVFLILFFLHLKCGAALLSKRDPSMPQQVHLALTGKENEMSITWLTLYDSSMFWSSTNLIIDNIKLPSLSRVVLERLSKLLKLIYFPFASIKNPLSNNRTSRLPFQIELETLIILPQANFKTRIITISLK</sequence>
<gene>
    <name evidence="1" type="ORF">MENTE1834_LOCUS47478</name>
</gene>
<protein>
    <submittedName>
        <fullName evidence="1">Uncharacterized protein</fullName>
    </submittedName>
</protein>
<accession>A0ACB1B7Q8</accession>
<evidence type="ECO:0000313" key="1">
    <source>
        <dbReference type="EMBL" id="CAK5123433.1"/>
    </source>
</evidence>
<reference evidence="1" key="1">
    <citation type="submission" date="2023-11" db="EMBL/GenBank/DDBJ databases">
        <authorList>
            <person name="Poullet M."/>
        </authorList>
    </citation>
    <scope>NUCLEOTIDE SEQUENCE</scope>
    <source>
        <strain evidence="1">E1834</strain>
    </source>
</reference>
<keyword evidence="2" id="KW-1185">Reference proteome</keyword>